<name>A0A1H8FSF3_9BACL</name>
<feature type="transmembrane region" description="Helical" evidence="4">
    <location>
        <begin position="7"/>
        <end position="24"/>
    </location>
</feature>
<keyword evidence="7" id="KW-1185">Reference proteome</keyword>
<accession>A0A1H8FSF3</accession>
<evidence type="ECO:0000256" key="4">
    <source>
        <dbReference type="SAM" id="Phobius"/>
    </source>
</evidence>
<evidence type="ECO:0000313" key="6">
    <source>
        <dbReference type="EMBL" id="SEN34579.1"/>
    </source>
</evidence>
<keyword evidence="4" id="KW-0472">Membrane</keyword>
<reference evidence="6 7" key="1">
    <citation type="submission" date="2016-10" db="EMBL/GenBank/DDBJ databases">
        <authorList>
            <person name="de Groot N.N."/>
        </authorList>
    </citation>
    <scope>NUCLEOTIDE SEQUENCE [LARGE SCALE GENOMIC DNA]</scope>
    <source>
        <strain evidence="6 7">DSM 46701</strain>
    </source>
</reference>
<evidence type="ECO:0000256" key="2">
    <source>
        <dbReference type="ARBA" id="ARBA00022679"/>
    </source>
</evidence>
<evidence type="ECO:0000256" key="1">
    <source>
        <dbReference type="ARBA" id="ARBA00022553"/>
    </source>
</evidence>
<dbReference type="Pfam" id="PF14689">
    <property type="entry name" value="SPOB_a"/>
    <property type="match status" value="1"/>
</dbReference>
<keyword evidence="4" id="KW-1133">Transmembrane helix</keyword>
<keyword evidence="2" id="KW-0808">Transferase</keyword>
<protein>
    <submittedName>
        <fullName evidence="6">Sensor_kinase_SpoOB-type, alpha-helical domain</fullName>
    </submittedName>
</protein>
<keyword evidence="1" id="KW-0597">Phosphoprotein</keyword>
<dbReference type="EMBL" id="FOCQ01000009">
    <property type="protein sequence ID" value="SEN34579.1"/>
    <property type="molecule type" value="Genomic_DNA"/>
</dbReference>
<gene>
    <name evidence="6" type="ORF">SAMN05444955_10944</name>
</gene>
<dbReference type="AlphaFoldDB" id="A0A1H8FSF3"/>
<organism evidence="6 7">
    <name type="scientific">Lihuaxuella thermophila</name>
    <dbReference type="NCBI Taxonomy" id="1173111"/>
    <lineage>
        <taxon>Bacteria</taxon>
        <taxon>Bacillati</taxon>
        <taxon>Bacillota</taxon>
        <taxon>Bacilli</taxon>
        <taxon>Bacillales</taxon>
        <taxon>Thermoactinomycetaceae</taxon>
        <taxon>Lihuaxuella</taxon>
    </lineage>
</organism>
<proteinExistence type="predicted"/>
<dbReference type="RefSeq" id="WP_170839892.1">
    <property type="nucleotide sequence ID" value="NZ_FOCQ01000009.1"/>
</dbReference>
<dbReference type="InterPro" id="IPR016120">
    <property type="entry name" value="Sig_transdc_His_kin_SpoOB"/>
</dbReference>
<keyword evidence="3 6" id="KW-0418">Kinase</keyword>
<dbReference type="Proteomes" id="UP000199695">
    <property type="component" value="Unassembled WGS sequence"/>
</dbReference>
<dbReference type="Gene3D" id="1.10.287.130">
    <property type="match status" value="1"/>
</dbReference>
<feature type="domain" description="SpoOB alpha-helical" evidence="5">
    <location>
        <begin position="60"/>
        <end position="115"/>
    </location>
</feature>
<sequence length="241" mass="28490">MRQDFLHLVKPFGPTIVILVGWVFQPFEWMGAVLFFFAAMIALWGGIYFSHKKRTEQQMLREAERIRSILSRRRHDWMNHIQVLMGYQAMNKQERITAYLQKLVQKAADERMISEISYPPLAVALLTLDDRYLQWEIDVQVGKPLPDPKDHERLLRMIEEVFPWLEKQTRDHPDWTHLRLSLRREEQHALVTIEISGDDSSLIRSDISPHEWEELRNHIKKWNGECALLAGNKGIQIQLTS</sequence>
<dbReference type="SUPFAM" id="SSF55890">
    <property type="entry name" value="Sporulation response regulatory protein Spo0B"/>
    <property type="match status" value="1"/>
</dbReference>
<evidence type="ECO:0000313" key="7">
    <source>
        <dbReference type="Proteomes" id="UP000199695"/>
    </source>
</evidence>
<evidence type="ECO:0000256" key="3">
    <source>
        <dbReference type="ARBA" id="ARBA00022777"/>
    </source>
</evidence>
<dbReference type="InterPro" id="IPR039506">
    <property type="entry name" value="SPOB_a"/>
</dbReference>
<dbReference type="GO" id="GO:0000155">
    <property type="term" value="F:phosphorelay sensor kinase activity"/>
    <property type="evidence" value="ECO:0007669"/>
    <property type="project" value="InterPro"/>
</dbReference>
<keyword evidence="4" id="KW-0812">Transmembrane</keyword>
<dbReference type="STRING" id="1173111.SAMN05444955_10944"/>
<evidence type="ECO:0000259" key="5">
    <source>
        <dbReference type="Pfam" id="PF14689"/>
    </source>
</evidence>
<feature type="transmembrane region" description="Helical" evidence="4">
    <location>
        <begin position="30"/>
        <end position="49"/>
    </location>
</feature>